<organism evidence="1 2">
    <name type="scientific">Caenorhabditis japonica</name>
    <dbReference type="NCBI Taxonomy" id="281687"/>
    <lineage>
        <taxon>Eukaryota</taxon>
        <taxon>Metazoa</taxon>
        <taxon>Ecdysozoa</taxon>
        <taxon>Nematoda</taxon>
        <taxon>Chromadorea</taxon>
        <taxon>Rhabditida</taxon>
        <taxon>Rhabditina</taxon>
        <taxon>Rhabditomorpha</taxon>
        <taxon>Rhabditoidea</taxon>
        <taxon>Rhabditidae</taxon>
        <taxon>Peloderinae</taxon>
        <taxon>Caenorhabditis</taxon>
    </lineage>
</organism>
<accession>A0A8R1EP38</accession>
<dbReference type="EnsemblMetazoa" id="CJA39012.1">
    <property type="protein sequence ID" value="CJA39012.1"/>
    <property type="gene ID" value="WBGene00214859"/>
</dbReference>
<sequence>WGYKRNLGMSLGPHRRSMIARQIPQVIKD</sequence>
<evidence type="ECO:0000313" key="2">
    <source>
        <dbReference type="Proteomes" id="UP000005237"/>
    </source>
</evidence>
<dbReference type="AlphaFoldDB" id="A0A8R1EP38"/>
<keyword evidence="2" id="KW-1185">Reference proteome</keyword>
<evidence type="ECO:0000313" key="1">
    <source>
        <dbReference type="EnsemblMetazoa" id="CJA39012.1"/>
    </source>
</evidence>
<proteinExistence type="predicted"/>
<reference evidence="2" key="1">
    <citation type="submission" date="2010-08" db="EMBL/GenBank/DDBJ databases">
        <authorList>
            <consortium name="Caenorhabditis japonica Sequencing Consortium"/>
            <person name="Wilson R.K."/>
        </authorList>
    </citation>
    <scope>NUCLEOTIDE SEQUENCE [LARGE SCALE GENOMIC DNA]</scope>
    <source>
        <strain evidence="2">DF5081</strain>
    </source>
</reference>
<dbReference type="Proteomes" id="UP000005237">
    <property type="component" value="Unassembled WGS sequence"/>
</dbReference>
<reference evidence="1" key="2">
    <citation type="submission" date="2022-06" db="UniProtKB">
        <authorList>
            <consortium name="EnsemblMetazoa"/>
        </authorList>
    </citation>
    <scope>IDENTIFICATION</scope>
    <source>
        <strain evidence="1">DF5081</strain>
    </source>
</reference>
<name>A0A8R1EP38_CAEJA</name>
<protein>
    <submittedName>
        <fullName evidence="1">Uncharacterized protein</fullName>
    </submittedName>
</protein>